<dbReference type="RefSeq" id="WP_013321886.1">
    <property type="nucleotide sequence ID" value="NC_014501.1"/>
</dbReference>
<evidence type="ECO:0000259" key="2">
    <source>
        <dbReference type="Pfam" id="PF00582"/>
    </source>
</evidence>
<keyword evidence="4" id="KW-1185">Reference proteome</keyword>
<dbReference type="STRING" id="497965.Cyan7822_1792"/>
<dbReference type="EMBL" id="CP002198">
    <property type="protein sequence ID" value="ADN13779.1"/>
    <property type="molecule type" value="Genomic_DNA"/>
</dbReference>
<proteinExistence type="inferred from homology"/>
<dbReference type="Pfam" id="PF00582">
    <property type="entry name" value="Usp"/>
    <property type="match status" value="1"/>
</dbReference>
<feature type="domain" description="UspA" evidence="2">
    <location>
        <begin position="1"/>
        <end position="160"/>
    </location>
</feature>
<dbReference type="InterPro" id="IPR014729">
    <property type="entry name" value="Rossmann-like_a/b/a_fold"/>
</dbReference>
<protein>
    <submittedName>
        <fullName evidence="3">UspA domain protein</fullName>
    </submittedName>
</protein>
<organism evidence="3 4">
    <name type="scientific">Gloeothece verrucosa (strain PCC 7822)</name>
    <name type="common">Cyanothece sp. (strain PCC 7822)</name>
    <dbReference type="NCBI Taxonomy" id="497965"/>
    <lineage>
        <taxon>Bacteria</taxon>
        <taxon>Bacillati</taxon>
        <taxon>Cyanobacteriota</taxon>
        <taxon>Cyanophyceae</taxon>
        <taxon>Oscillatoriophycideae</taxon>
        <taxon>Chroococcales</taxon>
        <taxon>Aphanothecaceae</taxon>
        <taxon>Gloeothece</taxon>
        <taxon>Gloeothece verrucosa</taxon>
    </lineage>
</organism>
<evidence type="ECO:0000313" key="4">
    <source>
        <dbReference type="Proteomes" id="UP000008206"/>
    </source>
</evidence>
<reference evidence="4" key="1">
    <citation type="journal article" date="2011" name="MBio">
        <title>Novel metabolic attributes of the genus Cyanothece, comprising a group of unicellular nitrogen-fixing Cyanobacteria.</title>
        <authorList>
            <person name="Bandyopadhyay A."/>
            <person name="Elvitigala T."/>
            <person name="Welsh E."/>
            <person name="Stockel J."/>
            <person name="Liberton M."/>
            <person name="Min H."/>
            <person name="Sherman L.A."/>
            <person name="Pakrasi H.B."/>
        </authorList>
    </citation>
    <scope>NUCLEOTIDE SEQUENCE [LARGE SCALE GENOMIC DNA]</scope>
    <source>
        <strain evidence="4">PCC 7822</strain>
    </source>
</reference>
<dbReference type="CDD" id="cd00293">
    <property type="entry name" value="USP-like"/>
    <property type="match status" value="1"/>
</dbReference>
<dbReference type="PANTHER" id="PTHR46268">
    <property type="entry name" value="STRESS RESPONSE PROTEIN NHAX"/>
    <property type="match status" value="1"/>
</dbReference>
<evidence type="ECO:0000313" key="3">
    <source>
        <dbReference type="EMBL" id="ADN13779.1"/>
    </source>
</evidence>
<dbReference type="SUPFAM" id="SSF52402">
    <property type="entry name" value="Adenine nucleotide alpha hydrolases-like"/>
    <property type="match status" value="1"/>
</dbReference>
<name>E0U8N3_GLOV7</name>
<dbReference type="InterPro" id="IPR006015">
    <property type="entry name" value="Universal_stress_UspA"/>
</dbReference>
<gene>
    <name evidence="3" type="ordered locus">Cyan7822_1792</name>
</gene>
<dbReference type="OrthoDB" id="516822at2"/>
<comment type="similarity">
    <text evidence="1">Belongs to the universal stress protein A family.</text>
</comment>
<dbReference type="Proteomes" id="UP000008206">
    <property type="component" value="Chromosome"/>
</dbReference>
<accession>E0U8N3</accession>
<dbReference type="Gene3D" id="3.40.50.620">
    <property type="entry name" value="HUPs"/>
    <property type="match status" value="1"/>
</dbReference>
<dbReference type="AlphaFoldDB" id="E0U8N3"/>
<dbReference type="eggNOG" id="COG0589">
    <property type="taxonomic scope" value="Bacteria"/>
</dbReference>
<dbReference type="PRINTS" id="PR01438">
    <property type="entry name" value="UNVRSLSTRESS"/>
</dbReference>
<sequence>MYQRILVALDNSPASEQVFTVGLTLAKSWGSQCGTSSAPQLMLLHVLSENASDSPVRFVPYATGYDIVITQEYQKEWQKFQRECEEKLKNYQEKAEQEGVKTDYTQVYGSPGSAICHFASEWKTDLIVIGRRGQSKLSEILLGSVSSYVIHRSHCCIHLVQSGS</sequence>
<dbReference type="KEGG" id="cyj:Cyan7822_1792"/>
<dbReference type="InterPro" id="IPR006016">
    <property type="entry name" value="UspA"/>
</dbReference>
<dbReference type="PANTHER" id="PTHR46268:SF8">
    <property type="entry name" value="UNIVERSAL STRESS PROTEIN SLL1388"/>
    <property type="match status" value="1"/>
</dbReference>
<dbReference type="HOGENOM" id="CLU_049301_16_1_3"/>
<evidence type="ECO:0000256" key="1">
    <source>
        <dbReference type="ARBA" id="ARBA00008791"/>
    </source>
</evidence>